<dbReference type="EMBL" id="FOCW01000001">
    <property type="protein sequence ID" value="SEN16664.1"/>
    <property type="molecule type" value="Genomic_DNA"/>
</dbReference>
<dbReference type="Proteomes" id="UP000199531">
    <property type="component" value="Unassembled WGS sequence"/>
</dbReference>
<keyword evidence="1" id="KW-0732">Signal</keyword>
<name>A0A1H8EC04_9BURK</name>
<dbReference type="RefSeq" id="WP_091813715.1">
    <property type="nucleotide sequence ID" value="NZ_FOCW01000001.1"/>
</dbReference>
<dbReference type="AlphaFoldDB" id="A0A1H8EC04"/>
<dbReference type="OrthoDB" id="6933865at2"/>
<evidence type="ECO:0000256" key="1">
    <source>
        <dbReference type="SAM" id="SignalP"/>
    </source>
</evidence>
<evidence type="ECO:0000313" key="3">
    <source>
        <dbReference type="Proteomes" id="UP000199531"/>
    </source>
</evidence>
<keyword evidence="3" id="KW-1185">Reference proteome</keyword>
<feature type="signal peptide" evidence="1">
    <location>
        <begin position="1"/>
        <end position="22"/>
    </location>
</feature>
<feature type="chain" id="PRO_5011628617" description="DnrO protein" evidence="1">
    <location>
        <begin position="23"/>
        <end position="161"/>
    </location>
</feature>
<sequence length="161" mass="17282">MQRRTLPLILAFALATPLAALAADNAHNHGAASETHTIQLNNGKKWAIDAPLRKGMESIQASTNKTLHRIHAGKATAADYTAFNKQVNDDVAYIVKNCKLDPKADAELHGLIGQMMNGAEAAQGKQGDAKRADGVVAVAKALNTYGDYFDHKGWKKIDVGH</sequence>
<dbReference type="STRING" id="1121117.SAMN02745977_00626"/>
<gene>
    <name evidence="2" type="ORF">SAMN02745977_00626</name>
</gene>
<organism evidence="2 3">
    <name type="scientific">Brachymonas denitrificans DSM 15123</name>
    <dbReference type="NCBI Taxonomy" id="1121117"/>
    <lineage>
        <taxon>Bacteria</taxon>
        <taxon>Pseudomonadati</taxon>
        <taxon>Pseudomonadota</taxon>
        <taxon>Betaproteobacteria</taxon>
        <taxon>Burkholderiales</taxon>
        <taxon>Comamonadaceae</taxon>
        <taxon>Brachymonas</taxon>
    </lineage>
</organism>
<proteinExistence type="predicted"/>
<reference evidence="2 3" key="1">
    <citation type="submission" date="2016-10" db="EMBL/GenBank/DDBJ databases">
        <authorList>
            <person name="de Groot N.N."/>
        </authorList>
    </citation>
    <scope>NUCLEOTIDE SEQUENCE [LARGE SCALE GENOMIC DNA]</scope>
    <source>
        <strain evidence="2 3">DSM 15123</strain>
    </source>
</reference>
<evidence type="ECO:0008006" key="4">
    <source>
        <dbReference type="Google" id="ProtNLM"/>
    </source>
</evidence>
<evidence type="ECO:0000313" key="2">
    <source>
        <dbReference type="EMBL" id="SEN16664.1"/>
    </source>
</evidence>
<accession>A0A1H8EC04</accession>
<protein>
    <recommendedName>
        <fullName evidence="4">DnrO protein</fullName>
    </recommendedName>
</protein>